<protein>
    <recommendedName>
        <fullName evidence="3">DAGKc domain-containing protein</fullName>
    </recommendedName>
</protein>
<comment type="caution">
    <text evidence="1">The sequence shown here is derived from an EMBL/GenBank/DDBJ whole genome shotgun (WGS) entry which is preliminary data.</text>
</comment>
<dbReference type="EMBL" id="JAXOVC010000006">
    <property type="protein sequence ID" value="KAK4500158.1"/>
    <property type="molecule type" value="Genomic_DNA"/>
</dbReference>
<evidence type="ECO:0000313" key="2">
    <source>
        <dbReference type="Proteomes" id="UP001305779"/>
    </source>
</evidence>
<organism evidence="1 2">
    <name type="scientific">Zasmidium cellare</name>
    <name type="common">Wine cellar mold</name>
    <name type="synonym">Racodium cellare</name>
    <dbReference type="NCBI Taxonomy" id="395010"/>
    <lineage>
        <taxon>Eukaryota</taxon>
        <taxon>Fungi</taxon>
        <taxon>Dikarya</taxon>
        <taxon>Ascomycota</taxon>
        <taxon>Pezizomycotina</taxon>
        <taxon>Dothideomycetes</taxon>
        <taxon>Dothideomycetidae</taxon>
        <taxon>Mycosphaerellales</taxon>
        <taxon>Mycosphaerellaceae</taxon>
        <taxon>Zasmidium</taxon>
    </lineage>
</organism>
<evidence type="ECO:0000313" key="1">
    <source>
        <dbReference type="EMBL" id="KAK4500158.1"/>
    </source>
</evidence>
<gene>
    <name evidence="1" type="ORF">PRZ48_008344</name>
</gene>
<name>A0ABR0EGB7_ZASCE</name>
<keyword evidence="2" id="KW-1185">Reference proteome</keyword>
<dbReference type="Proteomes" id="UP001305779">
    <property type="component" value="Unassembled WGS sequence"/>
</dbReference>
<sequence length="68" mass="7744">MPGSLAMSEKTQIMFINPTRGKDNTELMSEGKLLRMMGDLDWLPQCGWHTDWKTSRLRKAANLHGLVV</sequence>
<evidence type="ECO:0008006" key="3">
    <source>
        <dbReference type="Google" id="ProtNLM"/>
    </source>
</evidence>
<reference evidence="1 2" key="1">
    <citation type="journal article" date="2023" name="G3 (Bethesda)">
        <title>A chromosome-level genome assembly of Zasmidium syzygii isolated from banana leaves.</title>
        <authorList>
            <person name="van Westerhoven A.C."/>
            <person name="Mehrabi R."/>
            <person name="Talebi R."/>
            <person name="Steentjes M.B.F."/>
            <person name="Corcolon B."/>
            <person name="Chong P.A."/>
            <person name="Kema G.H.J."/>
            <person name="Seidl M.F."/>
        </authorList>
    </citation>
    <scope>NUCLEOTIDE SEQUENCE [LARGE SCALE GENOMIC DNA]</scope>
    <source>
        <strain evidence="1 2">P124</strain>
    </source>
</reference>
<proteinExistence type="predicted"/>
<accession>A0ABR0EGB7</accession>